<dbReference type="Pfam" id="PF07883">
    <property type="entry name" value="Cupin_2"/>
    <property type="match status" value="1"/>
</dbReference>
<evidence type="ECO:0000313" key="4">
    <source>
        <dbReference type="Proteomes" id="UP000467193"/>
    </source>
</evidence>
<proteinExistence type="predicted"/>
<feature type="chain" id="PRO_5029491889" evidence="1">
    <location>
        <begin position="25"/>
        <end position="141"/>
    </location>
</feature>
<dbReference type="KEGG" id="msei:MSEDJ_00650"/>
<feature type="signal peptide" evidence="1">
    <location>
        <begin position="1"/>
        <end position="24"/>
    </location>
</feature>
<keyword evidence="4" id="KW-1185">Reference proteome</keyword>
<feature type="domain" description="Cupin type-2" evidence="2">
    <location>
        <begin position="50"/>
        <end position="117"/>
    </location>
</feature>
<evidence type="ECO:0000256" key="1">
    <source>
        <dbReference type="SAM" id="SignalP"/>
    </source>
</evidence>
<reference evidence="3 4" key="1">
    <citation type="journal article" date="2019" name="Emerg. Microbes Infect.">
        <title>Comprehensive subspecies identification of 175 nontuberculous mycobacteria species based on 7547 genomic profiles.</title>
        <authorList>
            <person name="Matsumoto Y."/>
            <person name="Kinjo T."/>
            <person name="Motooka D."/>
            <person name="Nabeya D."/>
            <person name="Jung N."/>
            <person name="Uechi K."/>
            <person name="Horii T."/>
            <person name="Iida T."/>
            <person name="Fujita J."/>
            <person name="Nakamura S."/>
        </authorList>
    </citation>
    <scope>NUCLEOTIDE SEQUENCE [LARGE SCALE GENOMIC DNA]</scope>
    <source>
        <strain evidence="3 4">JCM 17899</strain>
    </source>
</reference>
<dbReference type="Proteomes" id="UP000467193">
    <property type="component" value="Chromosome"/>
</dbReference>
<dbReference type="RefSeq" id="WP_163795094.1">
    <property type="nucleotide sequence ID" value="NZ_AP022588.1"/>
</dbReference>
<protein>
    <submittedName>
        <fullName evidence="3">Cupin</fullName>
    </submittedName>
</protein>
<name>A0A7I7QI12_9MYCO</name>
<dbReference type="InterPro" id="IPR013096">
    <property type="entry name" value="Cupin_2"/>
</dbReference>
<dbReference type="InterPro" id="IPR011051">
    <property type="entry name" value="RmlC_Cupin_sf"/>
</dbReference>
<dbReference type="SUPFAM" id="SSF51182">
    <property type="entry name" value="RmlC-like cupins"/>
    <property type="match status" value="1"/>
</dbReference>
<gene>
    <name evidence="3" type="ORF">MSEDJ_00650</name>
</gene>
<dbReference type="AlphaFoldDB" id="A0A7I7QI12"/>
<sequence>MNRIRTAAVLAALALPIAAGPAAATPNSGVEATVLAQATVDGVQYVTRQLTIAPGGTTGWHWHPGQVYGVIRQGTLTHYSANCEIDGVYDAGDPITEETGPGYVHVGRNLGSEPLVMWVGYIVPEGQPLANDAPNPGCPFE</sequence>
<evidence type="ECO:0000259" key="2">
    <source>
        <dbReference type="Pfam" id="PF07883"/>
    </source>
</evidence>
<keyword evidence="1" id="KW-0732">Signal</keyword>
<evidence type="ECO:0000313" key="3">
    <source>
        <dbReference type="EMBL" id="BBY25969.1"/>
    </source>
</evidence>
<dbReference type="Gene3D" id="2.60.120.10">
    <property type="entry name" value="Jelly Rolls"/>
    <property type="match status" value="1"/>
</dbReference>
<dbReference type="EMBL" id="AP022588">
    <property type="protein sequence ID" value="BBY25969.1"/>
    <property type="molecule type" value="Genomic_DNA"/>
</dbReference>
<accession>A0A7I7QI12</accession>
<dbReference type="InterPro" id="IPR014710">
    <property type="entry name" value="RmlC-like_jellyroll"/>
</dbReference>
<organism evidence="3 4">
    <name type="scientific">Mycolicibacterium sediminis</name>
    <dbReference type="NCBI Taxonomy" id="1286180"/>
    <lineage>
        <taxon>Bacteria</taxon>
        <taxon>Bacillati</taxon>
        <taxon>Actinomycetota</taxon>
        <taxon>Actinomycetes</taxon>
        <taxon>Mycobacteriales</taxon>
        <taxon>Mycobacteriaceae</taxon>
        <taxon>Mycolicibacterium</taxon>
    </lineage>
</organism>